<dbReference type="PROSITE" id="PS50089">
    <property type="entry name" value="ZF_RING_2"/>
    <property type="match status" value="1"/>
</dbReference>
<dbReference type="EMBL" id="BTSX01000005">
    <property type="protein sequence ID" value="GMT02170.1"/>
    <property type="molecule type" value="Genomic_DNA"/>
</dbReference>
<reference evidence="6" key="1">
    <citation type="submission" date="2023-10" db="EMBL/GenBank/DDBJ databases">
        <title>Genome assembly of Pristionchus species.</title>
        <authorList>
            <person name="Yoshida K."/>
            <person name="Sommer R.J."/>
        </authorList>
    </citation>
    <scope>NUCLEOTIDE SEQUENCE</scope>
    <source>
        <strain evidence="6">RS0144</strain>
    </source>
</reference>
<dbReference type="SUPFAM" id="SSF57850">
    <property type="entry name" value="RING/U-box"/>
    <property type="match status" value="1"/>
</dbReference>
<proteinExistence type="predicted"/>
<feature type="non-terminal residue" evidence="6">
    <location>
        <position position="1"/>
    </location>
</feature>
<keyword evidence="7" id="KW-1185">Reference proteome</keyword>
<dbReference type="InterPro" id="IPR001841">
    <property type="entry name" value="Znf_RING"/>
</dbReference>
<evidence type="ECO:0000256" key="3">
    <source>
        <dbReference type="PROSITE-ProRule" id="PRU00175"/>
    </source>
</evidence>
<dbReference type="PANTHER" id="PTHR16450:SF1">
    <property type="entry name" value="PROTEIN CBG12045"/>
    <property type="match status" value="1"/>
</dbReference>
<feature type="compositionally biased region" description="Basic and acidic residues" evidence="4">
    <location>
        <begin position="1"/>
        <end position="19"/>
    </location>
</feature>
<name>A0AAV5U6Z8_9BILA</name>
<dbReference type="Gene3D" id="3.30.40.10">
    <property type="entry name" value="Zinc/RING finger domain, C3HC4 (zinc finger)"/>
    <property type="match status" value="1"/>
</dbReference>
<dbReference type="GO" id="GO:0008270">
    <property type="term" value="F:zinc ion binding"/>
    <property type="evidence" value="ECO:0007669"/>
    <property type="project" value="UniProtKB-KW"/>
</dbReference>
<evidence type="ECO:0000256" key="2">
    <source>
        <dbReference type="ARBA" id="ARBA00022833"/>
    </source>
</evidence>
<protein>
    <recommendedName>
        <fullName evidence="5">RING-type domain-containing protein</fullName>
    </recommendedName>
</protein>
<dbReference type="Proteomes" id="UP001432027">
    <property type="component" value="Unassembled WGS sequence"/>
</dbReference>
<sequence>QEENVVEDHIEPAELENDRSASVTPSLDTWMLYVRNSPPISPPQSVFGDDDEDVQRRVASKERIEELKKENEEGDRIGQRFSRFCRICRDANCPLQRAVFSSYGHTTCLACAEQMKSVTSEKRKTLHCPFCRAEGGFVKLYEERIEDEPIDL</sequence>
<evidence type="ECO:0000313" key="6">
    <source>
        <dbReference type="EMBL" id="GMT02170.1"/>
    </source>
</evidence>
<feature type="region of interest" description="Disordered" evidence="4">
    <location>
        <begin position="1"/>
        <end position="22"/>
    </location>
</feature>
<evidence type="ECO:0000256" key="4">
    <source>
        <dbReference type="SAM" id="MobiDB-lite"/>
    </source>
</evidence>
<keyword evidence="2" id="KW-0862">Zinc</keyword>
<organism evidence="6 7">
    <name type="scientific">Pristionchus entomophagus</name>
    <dbReference type="NCBI Taxonomy" id="358040"/>
    <lineage>
        <taxon>Eukaryota</taxon>
        <taxon>Metazoa</taxon>
        <taxon>Ecdysozoa</taxon>
        <taxon>Nematoda</taxon>
        <taxon>Chromadorea</taxon>
        <taxon>Rhabditida</taxon>
        <taxon>Rhabditina</taxon>
        <taxon>Diplogasteromorpha</taxon>
        <taxon>Diplogasteroidea</taxon>
        <taxon>Neodiplogasteridae</taxon>
        <taxon>Pristionchus</taxon>
    </lineage>
</organism>
<evidence type="ECO:0000256" key="1">
    <source>
        <dbReference type="ARBA" id="ARBA00022771"/>
    </source>
</evidence>
<evidence type="ECO:0000313" key="7">
    <source>
        <dbReference type="Proteomes" id="UP001432027"/>
    </source>
</evidence>
<accession>A0AAV5U6Z8</accession>
<feature type="domain" description="RING-type" evidence="5">
    <location>
        <begin position="85"/>
        <end position="132"/>
    </location>
</feature>
<dbReference type="PANTHER" id="PTHR16450">
    <property type="entry name" value="RING FINGER PROTEIN 186"/>
    <property type="match status" value="1"/>
</dbReference>
<gene>
    <name evidence="6" type="ORF">PENTCL1PPCAC_24344</name>
</gene>
<dbReference type="AlphaFoldDB" id="A0AAV5U6Z8"/>
<keyword evidence="1 3" id="KW-0863">Zinc-finger</keyword>
<dbReference type="InterPro" id="IPR013083">
    <property type="entry name" value="Znf_RING/FYVE/PHD"/>
</dbReference>
<comment type="caution">
    <text evidence="6">The sequence shown here is derived from an EMBL/GenBank/DDBJ whole genome shotgun (WGS) entry which is preliminary data.</text>
</comment>
<keyword evidence="1 3" id="KW-0479">Metal-binding</keyword>
<evidence type="ECO:0000259" key="5">
    <source>
        <dbReference type="PROSITE" id="PS50089"/>
    </source>
</evidence>